<protein>
    <submittedName>
        <fullName evidence="2">AlNc14C108G6291 protein</fullName>
    </submittedName>
</protein>
<reference evidence="2" key="2">
    <citation type="submission" date="2011-02" db="EMBL/GenBank/DDBJ databases">
        <authorList>
            <person name="MacLean D."/>
        </authorList>
    </citation>
    <scope>NUCLEOTIDE SEQUENCE</scope>
</reference>
<reference evidence="2" key="1">
    <citation type="journal article" date="2011" name="PLoS Biol.">
        <title>Gene gain and loss during evolution of obligate parasitism in the white rust pathogen of Arabidopsis thaliana.</title>
        <authorList>
            <person name="Kemen E."/>
            <person name="Gardiner A."/>
            <person name="Schultz-Larsen T."/>
            <person name="Kemen A.C."/>
            <person name="Balmuth A.L."/>
            <person name="Robert-Seilaniantz A."/>
            <person name="Bailey K."/>
            <person name="Holub E."/>
            <person name="Studholme D.J."/>
            <person name="Maclean D."/>
            <person name="Jones J.D."/>
        </authorList>
    </citation>
    <scope>NUCLEOTIDE SEQUENCE</scope>
</reference>
<feature type="compositionally biased region" description="Polar residues" evidence="1">
    <location>
        <begin position="18"/>
        <end position="31"/>
    </location>
</feature>
<dbReference type="EMBL" id="FR824153">
    <property type="protein sequence ID" value="CCA20963.1"/>
    <property type="molecule type" value="Genomic_DNA"/>
</dbReference>
<organism evidence="2">
    <name type="scientific">Albugo laibachii Nc14</name>
    <dbReference type="NCBI Taxonomy" id="890382"/>
    <lineage>
        <taxon>Eukaryota</taxon>
        <taxon>Sar</taxon>
        <taxon>Stramenopiles</taxon>
        <taxon>Oomycota</taxon>
        <taxon>Peronosporomycetes</taxon>
        <taxon>Albuginales</taxon>
        <taxon>Albuginaceae</taxon>
        <taxon>Albugo</taxon>
    </lineage>
</organism>
<evidence type="ECO:0000256" key="1">
    <source>
        <dbReference type="SAM" id="MobiDB-lite"/>
    </source>
</evidence>
<feature type="region of interest" description="Disordered" evidence="1">
    <location>
        <begin position="103"/>
        <end position="124"/>
    </location>
</feature>
<name>F0WI84_9STRA</name>
<evidence type="ECO:0000313" key="2">
    <source>
        <dbReference type="EMBL" id="CCA20963.1"/>
    </source>
</evidence>
<gene>
    <name evidence="2" type="primary">AlNc14C108G6291</name>
    <name evidence="2" type="ORF">ALNC14_071060</name>
</gene>
<sequence>MEQLSNPVIKVPSFIPSEHSNLTQKSKAKSGTQKEDVITTVDKAQAPNTSQSSDLEISVDTCKHCMQKWTDCYCNEDGMNLMSACRRFLPYLDSQNSLGKELLKQDDESSGGELSTIGLRDVGS</sequence>
<dbReference type="AlphaFoldDB" id="F0WI84"/>
<feature type="region of interest" description="Disordered" evidence="1">
    <location>
        <begin position="1"/>
        <end position="35"/>
    </location>
</feature>
<dbReference type="HOGENOM" id="CLU_2008179_0_0_1"/>
<proteinExistence type="predicted"/>
<accession>F0WI84</accession>